<keyword evidence="2" id="KW-1185">Reference proteome</keyword>
<dbReference type="EMBL" id="AAOT01000011">
    <property type="protein sequence ID" value="EAR51554.1"/>
    <property type="molecule type" value="Genomic_DNA"/>
</dbReference>
<proteinExistence type="predicted"/>
<dbReference type="HOGENOM" id="CLU_1439714_0_0_5"/>
<name>Q2CFY8_OCEGH</name>
<accession>Q2CFY8</accession>
<comment type="caution">
    <text evidence="1">The sequence shown here is derived from an EMBL/GenBank/DDBJ whole genome shotgun (WGS) entry which is preliminary data.</text>
</comment>
<reference evidence="1 2" key="1">
    <citation type="journal article" date="2010" name="J. Bacteriol.">
        <title>Genome sequences of Oceanicola granulosus HTCC2516(T) and Oceanicola batsensis HTCC2597(TDelta).</title>
        <authorList>
            <person name="Thrash J.C."/>
            <person name="Cho J.C."/>
            <person name="Vergin K.L."/>
            <person name="Giovannoni S.J."/>
        </authorList>
    </citation>
    <scope>NUCLEOTIDE SEQUENCE [LARGE SCALE GENOMIC DNA]</scope>
    <source>
        <strain evidence="2">ATCC BAA-861 / DSM 15982 / KCTC 12143 / HTCC2516</strain>
    </source>
</reference>
<evidence type="ECO:0000313" key="2">
    <source>
        <dbReference type="Proteomes" id="UP000003635"/>
    </source>
</evidence>
<evidence type="ECO:0000313" key="1">
    <source>
        <dbReference type="EMBL" id="EAR51554.1"/>
    </source>
</evidence>
<dbReference type="Proteomes" id="UP000003635">
    <property type="component" value="Unassembled WGS sequence"/>
</dbReference>
<gene>
    <name evidence="1" type="ORF">OG2516_01506</name>
</gene>
<protein>
    <submittedName>
        <fullName evidence="1">Uncharacterized protein</fullName>
    </submittedName>
</protein>
<dbReference type="AlphaFoldDB" id="Q2CFY8"/>
<organism evidence="1 2">
    <name type="scientific">Oceanicola granulosus (strain ATCC BAA-861 / DSM 15982 / KCTC 12143 / HTCC2516)</name>
    <dbReference type="NCBI Taxonomy" id="314256"/>
    <lineage>
        <taxon>Bacteria</taxon>
        <taxon>Pseudomonadati</taxon>
        <taxon>Pseudomonadota</taxon>
        <taxon>Alphaproteobacteria</taxon>
        <taxon>Rhodobacterales</taxon>
        <taxon>Roseobacteraceae</taxon>
        <taxon>Oceanicola</taxon>
    </lineage>
</organism>
<sequence>MPRKRVTLFLDPYASFLLVGEIAFKFGDAMLRNALVGAQFLARLVRDALRSRVLAGHHQLQFAPRSRDSGVDGRCDAFGQRLQERNIFGFRKLCMDGINQGLEGLFADRAVYAVLCAQLLLDVRSVQLGRRCSAGEAVGDDLVHEVGIVTVRAAAGFRLVLHGLCHGRFAFRFVKPGLTNLGSMLLLS</sequence>